<proteinExistence type="predicted"/>
<evidence type="ECO:0000313" key="1">
    <source>
        <dbReference type="EMBL" id="CAE0420913.1"/>
    </source>
</evidence>
<protein>
    <recommendedName>
        <fullName evidence="2">C2H2-type domain-containing protein</fullName>
    </recommendedName>
</protein>
<sequence>MVGEGFPPVWDSARHGQDHISEDLCVLLWWGEVFLRASHYFESQAQKKTTDTQTIMCYSNPTAAKPACAVNRQGPFVCDICGATYHNDEHNLELHKKIMHQISSAEEDKKVEKEDEDENNLVDNAFQLSGKSLRYLESSEKEEKGDDGFEHGVVWRRCEPCRYGAVADRPKGSRPGLLRWMSCTARLLRSNPARCTFRAPSDTFWLV</sequence>
<evidence type="ECO:0008006" key="2">
    <source>
        <dbReference type="Google" id="ProtNLM"/>
    </source>
</evidence>
<reference evidence="1" key="1">
    <citation type="submission" date="2021-01" db="EMBL/GenBank/DDBJ databases">
        <authorList>
            <person name="Corre E."/>
            <person name="Pelletier E."/>
            <person name="Niang G."/>
            <person name="Scheremetjew M."/>
            <person name="Finn R."/>
            <person name="Kale V."/>
            <person name="Holt S."/>
            <person name="Cochrane G."/>
            <person name="Meng A."/>
            <person name="Brown T."/>
            <person name="Cohen L."/>
        </authorList>
    </citation>
    <scope>NUCLEOTIDE SEQUENCE</scope>
    <source>
        <strain evidence="1">CCMP127</strain>
    </source>
</reference>
<name>A0A7S3PD32_9STRA</name>
<organism evidence="1">
    <name type="scientific">Amphora coffeiformis</name>
    <dbReference type="NCBI Taxonomy" id="265554"/>
    <lineage>
        <taxon>Eukaryota</taxon>
        <taxon>Sar</taxon>
        <taxon>Stramenopiles</taxon>
        <taxon>Ochrophyta</taxon>
        <taxon>Bacillariophyta</taxon>
        <taxon>Bacillariophyceae</taxon>
        <taxon>Bacillariophycidae</taxon>
        <taxon>Thalassiophysales</taxon>
        <taxon>Catenulaceae</taxon>
        <taxon>Amphora</taxon>
    </lineage>
</organism>
<dbReference type="EMBL" id="HBIM01023766">
    <property type="protein sequence ID" value="CAE0420913.1"/>
    <property type="molecule type" value="Transcribed_RNA"/>
</dbReference>
<gene>
    <name evidence="1" type="ORF">ACOF00016_LOCUS17577</name>
</gene>
<dbReference type="AlphaFoldDB" id="A0A7S3PD32"/>
<accession>A0A7S3PD32</accession>
<dbReference type="Gene3D" id="3.30.160.60">
    <property type="entry name" value="Classic Zinc Finger"/>
    <property type="match status" value="1"/>
</dbReference>